<dbReference type="SUPFAM" id="SSF46966">
    <property type="entry name" value="Spectrin repeat"/>
    <property type="match status" value="1"/>
</dbReference>
<dbReference type="GO" id="GO:0005886">
    <property type="term" value="C:plasma membrane"/>
    <property type="evidence" value="ECO:0007669"/>
    <property type="project" value="TreeGrafter"/>
</dbReference>
<dbReference type="PANTHER" id="PTHR12268">
    <property type="entry name" value="E3 UBIQUITIN-PROTEIN LIGASE KCMF1"/>
    <property type="match status" value="1"/>
</dbReference>
<evidence type="ECO:0000256" key="6">
    <source>
        <dbReference type="SAM" id="MobiDB-lite"/>
    </source>
</evidence>
<proteinExistence type="predicted"/>
<dbReference type="SMART" id="SM00150">
    <property type="entry name" value="SPEC"/>
    <property type="match status" value="1"/>
</dbReference>
<keyword evidence="4" id="KW-0106">Calcium</keyword>
<accession>A0A7R9K732</accession>
<dbReference type="CDD" id="cd00176">
    <property type="entry name" value="SPEC"/>
    <property type="match status" value="1"/>
</dbReference>
<evidence type="ECO:0000256" key="5">
    <source>
        <dbReference type="ARBA" id="ARBA00023212"/>
    </source>
</evidence>
<evidence type="ECO:0000256" key="2">
    <source>
        <dbReference type="ARBA" id="ARBA00004496"/>
    </source>
</evidence>
<comment type="subcellular location">
    <subcellularLocation>
        <location evidence="1">Cell membrane</location>
        <topology evidence="1">Peripheral membrane protein</topology>
        <orientation evidence="1">Cytoplasmic side</orientation>
    </subcellularLocation>
    <subcellularLocation>
        <location evidence="2">Cytoplasm</location>
    </subcellularLocation>
</comment>
<name>A0A7R9K732_TIMGE</name>
<reference evidence="7" key="1">
    <citation type="submission" date="2020-11" db="EMBL/GenBank/DDBJ databases">
        <authorList>
            <person name="Tran Van P."/>
        </authorList>
    </citation>
    <scope>NUCLEOTIDE SEQUENCE</scope>
</reference>
<evidence type="ECO:0000256" key="4">
    <source>
        <dbReference type="ARBA" id="ARBA00022837"/>
    </source>
</evidence>
<gene>
    <name evidence="7" type="ORF">TGEB3V08_LOCUS9070</name>
</gene>
<keyword evidence="3" id="KW-0963">Cytoplasm</keyword>
<evidence type="ECO:0000256" key="1">
    <source>
        <dbReference type="ARBA" id="ARBA00004413"/>
    </source>
</evidence>
<dbReference type="InterPro" id="IPR018159">
    <property type="entry name" value="Spectrin/alpha-actinin"/>
</dbReference>
<dbReference type="InterPro" id="IPR050774">
    <property type="entry name" value="KCMF1/Dystrophin"/>
</dbReference>
<organism evidence="7">
    <name type="scientific">Timema genevievae</name>
    <name type="common">Walking stick</name>
    <dbReference type="NCBI Taxonomy" id="629358"/>
    <lineage>
        <taxon>Eukaryota</taxon>
        <taxon>Metazoa</taxon>
        <taxon>Ecdysozoa</taxon>
        <taxon>Arthropoda</taxon>
        <taxon>Hexapoda</taxon>
        <taxon>Insecta</taxon>
        <taxon>Pterygota</taxon>
        <taxon>Neoptera</taxon>
        <taxon>Polyneoptera</taxon>
        <taxon>Phasmatodea</taxon>
        <taxon>Timematodea</taxon>
        <taxon>Timematoidea</taxon>
        <taxon>Timematidae</taxon>
        <taxon>Timema</taxon>
    </lineage>
</organism>
<dbReference type="InterPro" id="IPR002017">
    <property type="entry name" value="Spectrin_repeat"/>
</dbReference>
<keyword evidence="5" id="KW-0206">Cytoskeleton</keyword>
<evidence type="ECO:0000256" key="3">
    <source>
        <dbReference type="ARBA" id="ARBA00022490"/>
    </source>
</evidence>
<dbReference type="GO" id="GO:0045202">
    <property type="term" value="C:synapse"/>
    <property type="evidence" value="ECO:0007669"/>
    <property type="project" value="GOC"/>
</dbReference>
<sequence length="322" mass="37072">MLCGSCPSLPPLREPEEPEPRWSPLRDRCVPDHSHATMCGMCDSLYHETPDRGNGRGTSTPPNLIALLDFILFLVITMFDNCSYLIVIVHVAVVAVTKLREHWDETNSKVMQRKTQLDAMLSDSQRYEAKRQEVEAWLGRMETRLERMGAVGHTADVLEAQLREQKSYHAELHQYKHHIELFNQLTQKLIAVYQQDDTSRVKKMTETINQRYNNLNTSIINRGKLLHSAMNSLHNFDRSLDKFLAWLSEAESSMEGVESEADRLGTRRDQGALRQPTHQLKMAAKAGALGVLMRPNRWRWRLPTLITREHPYAALLKTLYKS</sequence>
<protein>
    <recommendedName>
        <fullName evidence="8">Dystrophin</fullName>
    </recommendedName>
</protein>
<dbReference type="AlphaFoldDB" id="A0A7R9K732"/>
<dbReference type="PANTHER" id="PTHR12268:SF14">
    <property type="entry name" value="DYSTROPHIN-1"/>
    <property type="match status" value="1"/>
</dbReference>
<evidence type="ECO:0000313" key="7">
    <source>
        <dbReference type="EMBL" id="CAD7604216.1"/>
    </source>
</evidence>
<dbReference type="Gene3D" id="1.20.58.60">
    <property type="match status" value="1"/>
</dbReference>
<dbReference type="GO" id="GO:0099536">
    <property type="term" value="P:synaptic signaling"/>
    <property type="evidence" value="ECO:0007669"/>
    <property type="project" value="TreeGrafter"/>
</dbReference>
<feature type="region of interest" description="Disordered" evidence="6">
    <location>
        <begin position="1"/>
        <end position="23"/>
    </location>
</feature>
<dbReference type="EMBL" id="OE843905">
    <property type="protein sequence ID" value="CAD7604216.1"/>
    <property type="molecule type" value="Genomic_DNA"/>
</dbReference>
<feature type="compositionally biased region" description="Basic and acidic residues" evidence="6">
    <location>
        <begin position="13"/>
        <end position="23"/>
    </location>
</feature>
<evidence type="ECO:0008006" key="8">
    <source>
        <dbReference type="Google" id="ProtNLM"/>
    </source>
</evidence>
<dbReference type="Pfam" id="PF00435">
    <property type="entry name" value="Spectrin"/>
    <property type="match status" value="1"/>
</dbReference>
<dbReference type="GO" id="GO:0005737">
    <property type="term" value="C:cytoplasm"/>
    <property type="evidence" value="ECO:0007669"/>
    <property type="project" value="UniProtKB-ARBA"/>
</dbReference>